<dbReference type="Proteomes" id="UP000578531">
    <property type="component" value="Unassembled WGS sequence"/>
</dbReference>
<feature type="region of interest" description="Disordered" evidence="1">
    <location>
        <begin position="156"/>
        <end position="209"/>
    </location>
</feature>
<dbReference type="GeneID" id="59292433"/>
<organism evidence="2 3">
    <name type="scientific">Letharia columbiana</name>
    <dbReference type="NCBI Taxonomy" id="112416"/>
    <lineage>
        <taxon>Eukaryota</taxon>
        <taxon>Fungi</taxon>
        <taxon>Dikarya</taxon>
        <taxon>Ascomycota</taxon>
        <taxon>Pezizomycotina</taxon>
        <taxon>Lecanoromycetes</taxon>
        <taxon>OSLEUM clade</taxon>
        <taxon>Lecanoromycetidae</taxon>
        <taxon>Lecanorales</taxon>
        <taxon>Lecanorineae</taxon>
        <taxon>Parmeliaceae</taxon>
        <taxon>Letharia</taxon>
    </lineage>
</organism>
<evidence type="ECO:0000313" key="2">
    <source>
        <dbReference type="EMBL" id="KAF6231087.1"/>
    </source>
</evidence>
<reference evidence="2 3" key="1">
    <citation type="journal article" date="2020" name="Genomics">
        <title>Complete, high-quality genomes from long-read metagenomic sequencing of two wolf lichen thalli reveals enigmatic genome architecture.</title>
        <authorList>
            <person name="McKenzie S.K."/>
            <person name="Walston R.F."/>
            <person name="Allen J.L."/>
        </authorList>
    </citation>
    <scope>NUCLEOTIDE SEQUENCE [LARGE SCALE GENOMIC DNA]</scope>
    <source>
        <strain evidence="2">WasteWater2</strain>
    </source>
</reference>
<evidence type="ECO:0000313" key="3">
    <source>
        <dbReference type="Proteomes" id="UP000578531"/>
    </source>
</evidence>
<sequence length="209" mass="23086">MSHSTYQQRDFATVKANWLAEELSDGRISWTDYLSRTVPVMVGVQSQGKTVECLPVVIALSEFFEVFAHDLKNMFLSDSNDTDVQHEQAILKVKWGGSGSQQFDGYDTMLLSSKNLEPTIRLLKQRHGNDMILLELNGWYSAGQVDPIGGQIVLRREGRKKQGGRIAPEGESGEKRNSGSHSDVSMEGTSPPKDVPTGLGDSTKCRSKP</sequence>
<evidence type="ECO:0000256" key="1">
    <source>
        <dbReference type="SAM" id="MobiDB-lite"/>
    </source>
</evidence>
<proteinExistence type="predicted"/>
<dbReference type="RefSeq" id="XP_037160520.1">
    <property type="nucleotide sequence ID" value="XM_037312672.1"/>
</dbReference>
<gene>
    <name evidence="2" type="ORF">HO173_010787</name>
</gene>
<accession>A0A8H6FMB1</accession>
<dbReference type="EMBL" id="JACCJC010000061">
    <property type="protein sequence ID" value="KAF6231087.1"/>
    <property type="molecule type" value="Genomic_DNA"/>
</dbReference>
<keyword evidence="3" id="KW-1185">Reference proteome</keyword>
<comment type="caution">
    <text evidence="2">The sequence shown here is derived from an EMBL/GenBank/DDBJ whole genome shotgun (WGS) entry which is preliminary data.</text>
</comment>
<protein>
    <submittedName>
        <fullName evidence="2">Uncharacterized protein</fullName>
    </submittedName>
</protein>
<name>A0A8H6FMB1_9LECA</name>
<dbReference type="AlphaFoldDB" id="A0A8H6FMB1"/>